<protein>
    <recommendedName>
        <fullName evidence="1">Antirepressor protein ant N-terminal domain-containing protein</fullName>
    </recommendedName>
</protein>
<dbReference type="InterPro" id="IPR018875">
    <property type="entry name" value="Antirepressor_Ant_N"/>
</dbReference>
<reference evidence="2" key="1">
    <citation type="submission" date="2019-02" db="EMBL/GenBank/DDBJ databases">
        <title>Genomic characterization of isolates from hospital effluents in KZN, South Africa.</title>
        <authorList>
            <person name="Ntshobeni N."/>
            <person name="Allam M."/>
            <person name="Ismail A."/>
            <person name="Amoako D."/>
            <person name="Essack S."/>
            <person name="Chenia H."/>
        </authorList>
    </citation>
    <scope>NUCLEOTIDE SEQUENCE</scope>
    <source>
        <strain evidence="2">AFE97_S1</strain>
    </source>
</reference>
<name>A0AAP2JXF4_PRORE</name>
<feature type="domain" description="Antirepressor protein ant N-terminal" evidence="1">
    <location>
        <begin position="8"/>
        <end position="119"/>
    </location>
</feature>
<dbReference type="RefSeq" id="WP_131679893.1">
    <property type="nucleotide sequence ID" value="NZ_SHCZ01000008.1"/>
</dbReference>
<sequence>MNTISTINVPFHGDNLYLVNYEGQPFVAMRPFIEGMGLDWASQYTKIKQRFKTCVVNITMQLPCDNQRRSVVCLALKKLTGWLHTININKVKPEIREKVAAYQDRSDDVLYEYWTTGEVKAKKSTTTDDRAPLRNAVDCLMTKKRLSFPKAYGYVHAKYGVNSIDEVPLDLLPEAVDYIYKVALEGEYIPKQQLPQVGLESLAMPMSFFDDFDWLFEEEIISKNEALSHADAYPRCMLKTAPEYPNPVGVLLNKLQLAGVDVSAAQIQLRALRNHLRATIMQLDIASRKDTKTLLSNTNVAFNHLKAIREEWRTTLAPAIEKLNPNLEYEVTRRLAEMNGVIYANLMSLQGTKSGKLLA</sequence>
<organism evidence="2 3">
    <name type="scientific">Providencia rettgeri</name>
    <dbReference type="NCBI Taxonomy" id="587"/>
    <lineage>
        <taxon>Bacteria</taxon>
        <taxon>Pseudomonadati</taxon>
        <taxon>Pseudomonadota</taxon>
        <taxon>Gammaproteobacteria</taxon>
        <taxon>Enterobacterales</taxon>
        <taxon>Morganellaceae</taxon>
        <taxon>Providencia</taxon>
    </lineage>
</organism>
<evidence type="ECO:0000313" key="2">
    <source>
        <dbReference type="EMBL" id="MBX6980458.1"/>
    </source>
</evidence>
<dbReference type="AlphaFoldDB" id="A0AAP2JXF4"/>
<proteinExistence type="predicted"/>
<evidence type="ECO:0000313" key="3">
    <source>
        <dbReference type="Proteomes" id="UP000824410"/>
    </source>
</evidence>
<accession>A0AAP2JXF4</accession>
<gene>
    <name evidence="2" type="ORF">EX242_09305</name>
</gene>
<dbReference type="EMBL" id="SHDO01000010">
    <property type="protein sequence ID" value="MBX6980458.1"/>
    <property type="molecule type" value="Genomic_DNA"/>
</dbReference>
<dbReference type="PRINTS" id="PR01994">
    <property type="entry name" value="ANTIREPRESSR"/>
</dbReference>
<comment type="caution">
    <text evidence="2">The sequence shown here is derived from an EMBL/GenBank/DDBJ whole genome shotgun (WGS) entry which is preliminary data.</text>
</comment>
<evidence type="ECO:0000259" key="1">
    <source>
        <dbReference type="Pfam" id="PF10547"/>
    </source>
</evidence>
<dbReference type="Pfam" id="PF10547">
    <property type="entry name" value="P22_AR_N"/>
    <property type="match status" value="1"/>
</dbReference>
<dbReference type="Proteomes" id="UP000824410">
    <property type="component" value="Unassembled WGS sequence"/>
</dbReference>